<keyword evidence="3" id="KW-1185">Reference proteome</keyword>
<evidence type="ECO:0000259" key="1">
    <source>
        <dbReference type="Pfam" id="PF11716"/>
    </source>
</evidence>
<dbReference type="RefSeq" id="WP_341264552.1">
    <property type="nucleotide sequence ID" value="NZ_CP136137.1"/>
</dbReference>
<evidence type="ECO:0000313" key="3">
    <source>
        <dbReference type="Proteomes" id="UP001479933"/>
    </source>
</evidence>
<evidence type="ECO:0000313" key="2">
    <source>
        <dbReference type="EMBL" id="WYY09553.1"/>
    </source>
</evidence>
<dbReference type="InterPro" id="IPR024344">
    <property type="entry name" value="MDMPI_metal-binding"/>
</dbReference>
<dbReference type="Gene3D" id="1.20.120.450">
    <property type="entry name" value="dinb family like domain"/>
    <property type="match status" value="1"/>
</dbReference>
<dbReference type="InterPro" id="IPR017517">
    <property type="entry name" value="Maleyloyr_isom"/>
</dbReference>
<dbReference type="SUPFAM" id="SSF109854">
    <property type="entry name" value="DinB/YfiT-like putative metalloenzymes"/>
    <property type="match status" value="1"/>
</dbReference>
<gene>
    <name evidence="2" type="ORF">RVF87_06145</name>
</gene>
<dbReference type="Pfam" id="PF11716">
    <property type="entry name" value="MDMPI_N"/>
    <property type="match status" value="1"/>
</dbReference>
<dbReference type="Proteomes" id="UP001479933">
    <property type="component" value="Chromosome"/>
</dbReference>
<proteinExistence type="predicted"/>
<dbReference type="EMBL" id="CP136137">
    <property type="protein sequence ID" value="WYY09553.1"/>
    <property type="molecule type" value="Genomic_DNA"/>
</dbReference>
<dbReference type="InterPro" id="IPR034660">
    <property type="entry name" value="DinB/YfiT-like"/>
</dbReference>
<accession>A0ABZ2U714</accession>
<dbReference type="NCBIfam" id="TIGR03086">
    <property type="entry name" value="TIGR03086 family metal-binding protein"/>
    <property type="match status" value="1"/>
</dbReference>
<feature type="domain" description="Mycothiol-dependent maleylpyruvate isomerase metal-binding" evidence="1">
    <location>
        <begin position="36"/>
        <end position="141"/>
    </location>
</feature>
<name>A0ABZ2U714_9ACTN</name>
<reference evidence="2 3" key="1">
    <citation type="journal article" date="2023" name="Virus Evol.">
        <title>Computational host range prediction-The good, the bad, and the ugly.</title>
        <authorList>
            <person name="Howell A.A."/>
            <person name="Versoza C.J."/>
            <person name="Pfeifer S.P."/>
        </authorList>
    </citation>
    <scope>NUCLEOTIDE SEQUENCE [LARGE SCALE GENOMIC DNA]</scope>
    <source>
        <strain evidence="2 3">1610/1b</strain>
    </source>
</reference>
<dbReference type="NCBIfam" id="TIGR03083">
    <property type="entry name" value="maleylpyruvate isomerase family mycothiol-dependent enzyme"/>
    <property type="match status" value="1"/>
</dbReference>
<dbReference type="InterPro" id="IPR017520">
    <property type="entry name" value="CHP03086"/>
</dbReference>
<organism evidence="2 3">
    <name type="scientific">Gordonia hydrophobica</name>
    <dbReference type="NCBI Taxonomy" id="40516"/>
    <lineage>
        <taxon>Bacteria</taxon>
        <taxon>Bacillati</taxon>
        <taxon>Actinomycetota</taxon>
        <taxon>Actinomycetes</taxon>
        <taxon>Mycobacteriales</taxon>
        <taxon>Gordoniaceae</taxon>
        <taxon>Gordonia</taxon>
    </lineage>
</organism>
<protein>
    <submittedName>
        <fullName evidence="2">TIGR03086 family metal-binding protein</fullName>
    </submittedName>
</protein>
<sequence>MRTSAQTVQAMAAEELLGEAESLWVSGLESLDDDSPVDLDVPSGCGDWTIRELVDHVAGGGERYRILLDGGSAEDTAATRGLDYVGDDPIGTFWEHEHRLRESAERVDLSRLVDHRAGKRSGAELMVLRILELTVHSKDLADALGTPWRPGDELTDFLLREAAEVVDQMRDLGHIGPVMPTGSEAAAADRLLAFVGRA</sequence>